<dbReference type="InterPro" id="IPR051788">
    <property type="entry name" value="MFS_Transporter"/>
</dbReference>
<feature type="transmembrane region" description="Helical" evidence="7">
    <location>
        <begin position="110"/>
        <end position="133"/>
    </location>
</feature>
<evidence type="ECO:0000256" key="4">
    <source>
        <dbReference type="ARBA" id="ARBA00022692"/>
    </source>
</evidence>
<feature type="transmembrane region" description="Helical" evidence="7">
    <location>
        <begin position="86"/>
        <end position="104"/>
    </location>
</feature>
<reference evidence="9 10" key="1">
    <citation type="submission" date="2018-08" db="EMBL/GenBank/DDBJ databases">
        <title>Genome analysis of the thermophilic bacterium of the candidate phylum Aminicenantes from deep subsurface aquifer revealed its physiology and ecological role.</title>
        <authorList>
            <person name="Kadnikov V.V."/>
            <person name="Mardanov A.V."/>
            <person name="Beletsky A.V."/>
            <person name="Karnachuk O.V."/>
            <person name="Ravin N.V."/>
        </authorList>
    </citation>
    <scope>NUCLEOTIDE SEQUENCE [LARGE SCALE GENOMIC DNA]</scope>
    <source>
        <strain evidence="9">BY38</strain>
    </source>
</reference>
<dbReference type="GO" id="GO:0016020">
    <property type="term" value="C:membrane"/>
    <property type="evidence" value="ECO:0007669"/>
    <property type="project" value="TreeGrafter"/>
</dbReference>
<gene>
    <name evidence="9" type="ORF">OP8BY_0542</name>
</gene>
<feature type="transmembrane region" description="Helical" evidence="7">
    <location>
        <begin position="175"/>
        <end position="195"/>
    </location>
</feature>
<accession>A0A3E2BKS7</accession>
<feature type="domain" description="Major facilitator superfamily (MFS) profile" evidence="8">
    <location>
        <begin position="21"/>
        <end position="393"/>
    </location>
</feature>
<evidence type="ECO:0000256" key="1">
    <source>
        <dbReference type="ARBA" id="ARBA00004127"/>
    </source>
</evidence>
<feature type="transmembrane region" description="Helical" evidence="7">
    <location>
        <begin position="284"/>
        <end position="301"/>
    </location>
</feature>
<proteinExistence type="inferred from homology"/>
<comment type="caution">
    <text evidence="9">The sequence shown here is derived from an EMBL/GenBank/DDBJ whole genome shotgun (WGS) entry which is preliminary data.</text>
</comment>
<feature type="transmembrane region" description="Helical" evidence="7">
    <location>
        <begin position="367"/>
        <end position="390"/>
    </location>
</feature>
<dbReference type="AlphaFoldDB" id="A0A3E2BKS7"/>
<keyword evidence="6 7" id="KW-0472">Membrane</keyword>
<dbReference type="Pfam" id="PF07690">
    <property type="entry name" value="MFS_1"/>
    <property type="match status" value="1"/>
</dbReference>
<keyword evidence="5 7" id="KW-1133">Transmembrane helix</keyword>
<evidence type="ECO:0000313" key="10">
    <source>
        <dbReference type="Proteomes" id="UP000257323"/>
    </source>
</evidence>
<dbReference type="PANTHER" id="PTHR23514:SF3">
    <property type="entry name" value="BYPASS OF STOP CODON PROTEIN 6"/>
    <property type="match status" value="1"/>
</dbReference>
<protein>
    <submittedName>
        <fullName evidence="9">Permeases of the major facilitator superfamily</fullName>
    </submittedName>
</protein>
<evidence type="ECO:0000313" key="9">
    <source>
        <dbReference type="EMBL" id="RFT15247.1"/>
    </source>
</evidence>
<feature type="transmembrane region" description="Helical" evidence="7">
    <location>
        <begin position="59"/>
        <end position="79"/>
    </location>
</feature>
<evidence type="ECO:0000256" key="7">
    <source>
        <dbReference type="SAM" id="Phobius"/>
    </source>
</evidence>
<dbReference type="InterPro" id="IPR036259">
    <property type="entry name" value="MFS_trans_sf"/>
</dbReference>
<dbReference type="PROSITE" id="PS50850">
    <property type="entry name" value="MFS"/>
    <property type="match status" value="1"/>
</dbReference>
<evidence type="ECO:0000256" key="6">
    <source>
        <dbReference type="ARBA" id="ARBA00023136"/>
    </source>
</evidence>
<dbReference type="GO" id="GO:0022857">
    <property type="term" value="F:transmembrane transporter activity"/>
    <property type="evidence" value="ECO:0007669"/>
    <property type="project" value="InterPro"/>
</dbReference>
<evidence type="ECO:0000256" key="3">
    <source>
        <dbReference type="ARBA" id="ARBA00022448"/>
    </source>
</evidence>
<dbReference type="EMBL" id="QUAH01000011">
    <property type="protein sequence ID" value="RFT15247.1"/>
    <property type="molecule type" value="Genomic_DNA"/>
</dbReference>
<dbReference type="PANTHER" id="PTHR23514">
    <property type="entry name" value="BYPASS OF STOP CODON PROTEIN 6"/>
    <property type="match status" value="1"/>
</dbReference>
<sequence length="396" mass="42593">MEVKNSSTQVGPNDSGLARKLTAASSSSIFIFGIVMAILGAILPQLIDNLNLQRTQAGNLFFFMNLGMLAATLFFGPVVDRFGFKLLLALGSLLVGLSFTGLAFSSTYGLVMLSVVFLGLAGGVLNGGSNALINDLHPGRRAAALNFLGVFFGFGAMLVPLIIGGFLKQLGLRPVILIAAGLSLIPFILFTVFSFPRPKQPQGFPLKDVKKIISSGLLWLAAFILFFQSGNEFSVGGWLSSYFREKFHFGLSQSALVLSGYWFFLIVGRFLYPALNRLWKRETVVMLSVVVALVSMAGLILSPTGWLAVVFALLIGLGFAAIYPTTLAVIGEKFPEFSGTAFSLAISTGLVGGMLSPWLIGRVSQDYSLQMGLLVPLFNLAMILVLQIIIRRKIGN</sequence>
<dbReference type="InterPro" id="IPR011701">
    <property type="entry name" value="MFS"/>
</dbReference>
<feature type="transmembrane region" description="Helical" evidence="7">
    <location>
        <begin position="145"/>
        <end position="163"/>
    </location>
</feature>
<dbReference type="InterPro" id="IPR020846">
    <property type="entry name" value="MFS_dom"/>
</dbReference>
<keyword evidence="4 7" id="KW-0812">Transmembrane</keyword>
<comment type="subcellular location">
    <subcellularLocation>
        <location evidence="1">Endomembrane system</location>
        <topology evidence="1">Multi-pass membrane protein</topology>
    </subcellularLocation>
</comment>
<evidence type="ECO:0000256" key="2">
    <source>
        <dbReference type="ARBA" id="ARBA00008335"/>
    </source>
</evidence>
<evidence type="ECO:0000259" key="8">
    <source>
        <dbReference type="PROSITE" id="PS50850"/>
    </source>
</evidence>
<comment type="similarity">
    <text evidence="2">Belongs to the major facilitator superfamily.</text>
</comment>
<feature type="transmembrane region" description="Helical" evidence="7">
    <location>
        <begin position="29"/>
        <end position="47"/>
    </location>
</feature>
<organism evidence="9 10">
    <name type="scientific">Candidatus Saccharicenans subterraneus</name>
    <dbReference type="NCBI Taxonomy" id="2508984"/>
    <lineage>
        <taxon>Bacteria</taxon>
        <taxon>Candidatus Aminicenantota</taxon>
        <taxon>Candidatus Aminicenantia</taxon>
        <taxon>Candidatus Aminicenantales</taxon>
        <taxon>Candidatus Saccharicenantaceae</taxon>
        <taxon>Candidatus Saccharicenans</taxon>
    </lineage>
</organism>
<keyword evidence="3" id="KW-0813">Transport</keyword>
<dbReference type="SUPFAM" id="SSF103473">
    <property type="entry name" value="MFS general substrate transporter"/>
    <property type="match status" value="1"/>
</dbReference>
<dbReference type="Gene3D" id="1.20.1250.20">
    <property type="entry name" value="MFS general substrate transporter like domains"/>
    <property type="match status" value="1"/>
</dbReference>
<feature type="transmembrane region" description="Helical" evidence="7">
    <location>
        <begin position="307"/>
        <end position="330"/>
    </location>
</feature>
<feature type="transmembrane region" description="Helical" evidence="7">
    <location>
        <begin position="251"/>
        <end position="272"/>
    </location>
</feature>
<name>A0A3E2BKS7_9BACT</name>
<evidence type="ECO:0000256" key="5">
    <source>
        <dbReference type="ARBA" id="ARBA00022989"/>
    </source>
</evidence>
<dbReference type="GO" id="GO:0012505">
    <property type="term" value="C:endomembrane system"/>
    <property type="evidence" value="ECO:0007669"/>
    <property type="project" value="UniProtKB-SubCell"/>
</dbReference>
<dbReference type="Proteomes" id="UP000257323">
    <property type="component" value="Unassembled WGS sequence"/>
</dbReference>
<feature type="transmembrane region" description="Helical" evidence="7">
    <location>
        <begin position="216"/>
        <end position="239"/>
    </location>
</feature>
<feature type="transmembrane region" description="Helical" evidence="7">
    <location>
        <begin position="342"/>
        <end position="361"/>
    </location>
</feature>